<dbReference type="EMBL" id="JAHWGI010000970">
    <property type="protein sequence ID" value="KAK3919176.1"/>
    <property type="molecule type" value="Genomic_DNA"/>
</dbReference>
<accession>A0AAE1LGC4</accession>
<evidence type="ECO:0000313" key="1">
    <source>
        <dbReference type="EMBL" id="KAK3919176.1"/>
    </source>
</evidence>
<keyword evidence="2" id="KW-1185">Reference proteome</keyword>
<evidence type="ECO:0000313" key="2">
    <source>
        <dbReference type="Proteomes" id="UP001219518"/>
    </source>
</evidence>
<protein>
    <submittedName>
        <fullName evidence="1">HTH-type transcriptional repressor PurR</fullName>
    </submittedName>
</protein>
<proteinExistence type="predicted"/>
<dbReference type="Proteomes" id="UP001219518">
    <property type="component" value="Unassembled WGS sequence"/>
</dbReference>
<reference evidence="1" key="1">
    <citation type="submission" date="2021-07" db="EMBL/GenBank/DDBJ databases">
        <authorList>
            <person name="Catto M.A."/>
            <person name="Jacobson A."/>
            <person name="Kennedy G."/>
            <person name="Labadie P."/>
            <person name="Hunt B.G."/>
            <person name="Srinivasan R."/>
        </authorList>
    </citation>
    <scope>NUCLEOTIDE SEQUENCE</scope>
    <source>
        <strain evidence="1">PL_HMW_Pooled</strain>
        <tissue evidence="1">Head</tissue>
    </source>
</reference>
<organism evidence="1 2">
    <name type="scientific">Frankliniella fusca</name>
    <dbReference type="NCBI Taxonomy" id="407009"/>
    <lineage>
        <taxon>Eukaryota</taxon>
        <taxon>Metazoa</taxon>
        <taxon>Ecdysozoa</taxon>
        <taxon>Arthropoda</taxon>
        <taxon>Hexapoda</taxon>
        <taxon>Insecta</taxon>
        <taxon>Pterygota</taxon>
        <taxon>Neoptera</taxon>
        <taxon>Paraneoptera</taxon>
        <taxon>Thysanoptera</taxon>
        <taxon>Terebrantia</taxon>
        <taxon>Thripoidea</taxon>
        <taxon>Thripidae</taxon>
        <taxon>Frankliniella</taxon>
    </lineage>
</organism>
<name>A0AAE1LGC4_9NEOP</name>
<dbReference type="AlphaFoldDB" id="A0AAE1LGC4"/>
<comment type="caution">
    <text evidence="1">The sequence shown here is derived from an EMBL/GenBank/DDBJ whole genome shotgun (WGS) entry which is preliminary data.</text>
</comment>
<sequence>MPRHGSVACFCFIAELVKQKRANLTKYYHARKAMTQVDWRFFDLDAQLVGDKEFSGEYAPVKYVHDRVHFGEDATLLLIYEYSERKELFSKAVRDHP</sequence>
<gene>
    <name evidence="1" type="ORF">KUF71_008325</name>
</gene>
<reference evidence="1" key="2">
    <citation type="journal article" date="2023" name="BMC Genomics">
        <title>Pest status, molecular evolution, and epigenetic factors derived from the genome assembly of Frankliniella fusca, a thysanopteran phytovirus vector.</title>
        <authorList>
            <person name="Catto M.A."/>
            <person name="Labadie P.E."/>
            <person name="Jacobson A.L."/>
            <person name="Kennedy G.G."/>
            <person name="Srinivasan R."/>
            <person name="Hunt B.G."/>
        </authorList>
    </citation>
    <scope>NUCLEOTIDE SEQUENCE</scope>
    <source>
        <strain evidence="1">PL_HMW_Pooled</strain>
    </source>
</reference>